<accession>A0AAE0GY68</accession>
<dbReference type="InterPro" id="IPR015421">
    <property type="entry name" value="PyrdxlP-dep_Trfase_major"/>
</dbReference>
<feature type="domain" description="Aminotransferase class I/classII large" evidence="6">
    <location>
        <begin position="83"/>
        <end position="390"/>
    </location>
</feature>
<evidence type="ECO:0000256" key="5">
    <source>
        <dbReference type="ARBA" id="ARBA00037974"/>
    </source>
</evidence>
<organism evidence="7 8">
    <name type="scientific">Cymbomonas tetramitiformis</name>
    <dbReference type="NCBI Taxonomy" id="36881"/>
    <lineage>
        <taxon>Eukaryota</taxon>
        <taxon>Viridiplantae</taxon>
        <taxon>Chlorophyta</taxon>
        <taxon>Pyramimonadophyceae</taxon>
        <taxon>Pyramimonadales</taxon>
        <taxon>Pyramimonadaceae</taxon>
        <taxon>Cymbomonas</taxon>
    </lineage>
</organism>
<dbReference type="Proteomes" id="UP001190700">
    <property type="component" value="Unassembled WGS sequence"/>
</dbReference>
<reference evidence="7 8" key="1">
    <citation type="journal article" date="2015" name="Genome Biol. Evol.">
        <title>Comparative Genomics of a Bacterivorous Green Alga Reveals Evolutionary Causalities and Consequences of Phago-Mixotrophic Mode of Nutrition.</title>
        <authorList>
            <person name="Burns J.A."/>
            <person name="Paasch A."/>
            <person name="Narechania A."/>
            <person name="Kim E."/>
        </authorList>
    </citation>
    <scope>NUCLEOTIDE SEQUENCE [LARGE SCALE GENOMIC DNA]</scope>
    <source>
        <strain evidence="7 8">PLY_AMNH</strain>
    </source>
</reference>
<dbReference type="CDD" id="cd00609">
    <property type="entry name" value="AAT_like"/>
    <property type="match status" value="1"/>
</dbReference>
<evidence type="ECO:0000256" key="2">
    <source>
        <dbReference type="ARBA" id="ARBA00012224"/>
    </source>
</evidence>
<dbReference type="PANTHER" id="PTHR43525:SF1">
    <property type="entry name" value="PROTEIN MALY"/>
    <property type="match status" value="1"/>
</dbReference>
<dbReference type="PANTHER" id="PTHR43525">
    <property type="entry name" value="PROTEIN MALY"/>
    <property type="match status" value="1"/>
</dbReference>
<dbReference type="InterPro" id="IPR015422">
    <property type="entry name" value="PyrdxlP-dep_Trfase_small"/>
</dbReference>
<dbReference type="InterPro" id="IPR004839">
    <property type="entry name" value="Aminotransferase_I/II_large"/>
</dbReference>
<dbReference type="Pfam" id="PF00155">
    <property type="entry name" value="Aminotran_1_2"/>
    <property type="match status" value="1"/>
</dbReference>
<evidence type="ECO:0000313" key="7">
    <source>
        <dbReference type="EMBL" id="KAK3286363.1"/>
    </source>
</evidence>
<keyword evidence="8" id="KW-1185">Reference proteome</keyword>
<proteinExistence type="inferred from homology"/>
<name>A0AAE0GY68_9CHLO</name>
<evidence type="ECO:0000256" key="1">
    <source>
        <dbReference type="ARBA" id="ARBA00001933"/>
    </source>
</evidence>
<evidence type="ECO:0000256" key="3">
    <source>
        <dbReference type="ARBA" id="ARBA00022898"/>
    </source>
</evidence>
<dbReference type="EC" id="4.4.1.13" evidence="2"/>
<evidence type="ECO:0000313" key="8">
    <source>
        <dbReference type="Proteomes" id="UP001190700"/>
    </source>
</evidence>
<comment type="similarity">
    <text evidence="5">Belongs to the class-II pyridoxal-phosphate-dependent aminotransferase family. MalY/PatB cystathionine beta-lyase subfamily.</text>
</comment>
<comment type="cofactor">
    <cofactor evidence="1">
        <name>pyridoxal 5'-phosphate</name>
        <dbReference type="ChEBI" id="CHEBI:597326"/>
    </cofactor>
</comment>
<evidence type="ECO:0000256" key="4">
    <source>
        <dbReference type="ARBA" id="ARBA00023239"/>
    </source>
</evidence>
<gene>
    <name evidence="7" type="ORF">CYMTET_6080</name>
</gene>
<dbReference type="GO" id="GO:0047804">
    <property type="term" value="F:cysteine-S-conjugate beta-lyase activity"/>
    <property type="evidence" value="ECO:0007669"/>
    <property type="project" value="UniProtKB-EC"/>
</dbReference>
<evidence type="ECO:0000259" key="6">
    <source>
        <dbReference type="Pfam" id="PF00155"/>
    </source>
</evidence>
<dbReference type="InterPro" id="IPR051798">
    <property type="entry name" value="Class-II_PLP-Dep_Aminotrans"/>
</dbReference>
<dbReference type="InterPro" id="IPR015424">
    <property type="entry name" value="PyrdxlP-dep_Trfase"/>
</dbReference>
<dbReference type="Gene3D" id="3.40.640.10">
    <property type="entry name" value="Type I PLP-dependent aspartate aminotransferase-like (Major domain)"/>
    <property type="match status" value="1"/>
</dbReference>
<protein>
    <recommendedName>
        <fullName evidence="2">cysteine-S-conjugate beta-lyase</fullName>
        <ecNumber evidence="2">4.4.1.13</ecNumber>
    </recommendedName>
</protein>
<keyword evidence="4" id="KW-0456">Lyase</keyword>
<dbReference type="EMBL" id="LGRX02001301">
    <property type="protein sequence ID" value="KAK3286363.1"/>
    <property type="molecule type" value="Genomic_DNA"/>
</dbReference>
<dbReference type="AlphaFoldDB" id="A0AAE0GY68"/>
<dbReference type="Gene3D" id="3.90.1150.10">
    <property type="entry name" value="Aspartate Aminotransferase, domain 1"/>
    <property type="match status" value="1"/>
</dbReference>
<sequence length="398" mass="42726">MAGRSGALQMWVADMELPCFPEMQSAIESRAQHATFGYTIQPGVVWEGVRQWLAVRQGYGAAEVPPAAAFVFSASVVTSFSCVLRGLTREGDGVLVMTPLYAPLQRTVIGTGRRLVDLRLGDVGSSVKFGLGDGFPGSINALTSQLAARLDEDGGVRVMLLCSPHNPSGRVWRRHELVAIAEVCAARKVLVVADEIWADWVLDKDLVPFTPFAPVAAAAGCAHIILGAPTKTFSLAGLHASYLIVPDSDLRKQYLAYVEPAFLTFGSIFATVALSTCYVDSPSAAARWLEGARAHVAGNVRRLRELLEQHACGRVVALPLEATHLVWLDCSSALKALRIEPAELTTRLLDAGLVLSPGSEFEGPSGGAAHFQRINVACPRKMVEEAARRLCQVVAFPK</sequence>
<dbReference type="GO" id="GO:0030170">
    <property type="term" value="F:pyridoxal phosphate binding"/>
    <property type="evidence" value="ECO:0007669"/>
    <property type="project" value="InterPro"/>
</dbReference>
<keyword evidence="3" id="KW-0663">Pyridoxal phosphate</keyword>
<dbReference type="SUPFAM" id="SSF53383">
    <property type="entry name" value="PLP-dependent transferases"/>
    <property type="match status" value="1"/>
</dbReference>
<comment type="caution">
    <text evidence="7">The sequence shown here is derived from an EMBL/GenBank/DDBJ whole genome shotgun (WGS) entry which is preliminary data.</text>
</comment>